<dbReference type="Gene3D" id="1.20.1280.20">
    <property type="entry name" value="HscB, C-terminal domain"/>
    <property type="match status" value="1"/>
</dbReference>
<dbReference type="InterPro" id="IPR036869">
    <property type="entry name" value="J_dom_sf"/>
</dbReference>
<dbReference type="RefSeq" id="WP_301414502.1">
    <property type="nucleotide sequence ID" value="NZ_CP098023.1"/>
</dbReference>
<dbReference type="PROSITE" id="PS50076">
    <property type="entry name" value="DNAJ_2"/>
    <property type="match status" value="1"/>
</dbReference>
<dbReference type="InterPro" id="IPR004640">
    <property type="entry name" value="HscB"/>
</dbReference>
<organism evidence="6 7">
    <name type="scientific">Microbulbifer spongiae</name>
    <dbReference type="NCBI Taxonomy" id="2944933"/>
    <lineage>
        <taxon>Bacteria</taxon>
        <taxon>Pseudomonadati</taxon>
        <taxon>Pseudomonadota</taxon>
        <taxon>Gammaproteobacteria</taxon>
        <taxon>Cellvibrionales</taxon>
        <taxon>Microbulbiferaceae</taxon>
        <taxon>Microbulbifer</taxon>
    </lineage>
</organism>
<dbReference type="PANTHER" id="PTHR14021">
    <property type="entry name" value="IRON-SULFUR CLUSTER CO-CHAPERONE PROTEIN HSCB"/>
    <property type="match status" value="1"/>
</dbReference>
<dbReference type="SMART" id="SM00271">
    <property type="entry name" value="DnaJ"/>
    <property type="match status" value="1"/>
</dbReference>
<accession>A0ABY9E6S0</accession>
<dbReference type="InterPro" id="IPR001623">
    <property type="entry name" value="DnaJ_domain"/>
</dbReference>
<evidence type="ECO:0000256" key="4">
    <source>
        <dbReference type="HAMAP-Rule" id="MF_00682"/>
    </source>
</evidence>
<dbReference type="Pfam" id="PF00226">
    <property type="entry name" value="DnaJ"/>
    <property type="match status" value="1"/>
</dbReference>
<dbReference type="InterPro" id="IPR009073">
    <property type="entry name" value="HscB_oligo_C"/>
</dbReference>
<proteinExistence type="inferred from homology"/>
<protein>
    <recommendedName>
        <fullName evidence="4">Co-chaperone protein HscB homolog</fullName>
    </recommendedName>
</protein>
<evidence type="ECO:0000256" key="2">
    <source>
        <dbReference type="ARBA" id="ARBA00023186"/>
    </source>
</evidence>
<keyword evidence="7" id="KW-1185">Reference proteome</keyword>
<sequence length="176" mass="20054">MTANLTHFEIFGLEPVFALDRSALTARYRELQREFHPDKYASKSEREQLLAVQMAAQINEAHTVLQDPVQRAAYLLELAGVEVSPEQTTADVHFLMQQMQLRERLEAVCEQPDPTTALEALAEEVGELYREAQARFAEVFTAGNLVEAKDSLRKLQFLVKLQAQVEMREADLFDDD</sequence>
<dbReference type="Proteomes" id="UP001321520">
    <property type="component" value="Chromosome"/>
</dbReference>
<gene>
    <name evidence="4 6" type="primary">hscB</name>
    <name evidence="6" type="ORF">M8T91_12510</name>
</gene>
<name>A0ABY9E6S0_9GAMM</name>
<evidence type="ECO:0000256" key="1">
    <source>
        <dbReference type="ARBA" id="ARBA00010476"/>
    </source>
</evidence>
<dbReference type="PANTHER" id="PTHR14021:SF15">
    <property type="entry name" value="IRON-SULFUR CLUSTER CO-CHAPERONE PROTEIN HSCB"/>
    <property type="match status" value="1"/>
</dbReference>
<comment type="subunit">
    <text evidence="4">Interacts with HscA and stimulates its ATPase activity.</text>
</comment>
<dbReference type="SUPFAM" id="SSF46565">
    <property type="entry name" value="Chaperone J-domain"/>
    <property type="match status" value="1"/>
</dbReference>
<dbReference type="InterPro" id="IPR036386">
    <property type="entry name" value="HscB_C_sf"/>
</dbReference>
<dbReference type="Pfam" id="PF07743">
    <property type="entry name" value="HSCB_C"/>
    <property type="match status" value="1"/>
</dbReference>
<comment type="similarity">
    <text evidence="1 4">Belongs to the HscB family.</text>
</comment>
<evidence type="ECO:0000313" key="6">
    <source>
        <dbReference type="EMBL" id="WKD48729.1"/>
    </source>
</evidence>
<feature type="domain" description="J" evidence="5">
    <location>
        <begin position="6"/>
        <end position="78"/>
    </location>
</feature>
<keyword evidence="2 4" id="KW-0143">Chaperone</keyword>
<dbReference type="Gene3D" id="1.10.287.110">
    <property type="entry name" value="DnaJ domain"/>
    <property type="match status" value="1"/>
</dbReference>
<comment type="function">
    <text evidence="3 4">Co-chaperone involved in the maturation of iron-sulfur cluster-containing proteins. Seems to help targeting proteins to be folded toward HscA.</text>
</comment>
<dbReference type="HAMAP" id="MF_00682">
    <property type="entry name" value="HscB"/>
    <property type="match status" value="1"/>
</dbReference>
<evidence type="ECO:0000256" key="3">
    <source>
        <dbReference type="ARBA" id="ARBA00025596"/>
    </source>
</evidence>
<dbReference type="NCBIfam" id="TIGR00714">
    <property type="entry name" value="hscB"/>
    <property type="match status" value="1"/>
</dbReference>
<dbReference type="SUPFAM" id="SSF47144">
    <property type="entry name" value="HSC20 (HSCB), C-terminal oligomerisation domain"/>
    <property type="match status" value="1"/>
</dbReference>
<dbReference type="EMBL" id="CP098023">
    <property type="protein sequence ID" value="WKD48729.1"/>
    <property type="molecule type" value="Genomic_DNA"/>
</dbReference>
<reference evidence="6 7" key="1">
    <citation type="submission" date="2022-05" db="EMBL/GenBank/DDBJ databases">
        <title>Microbulbifer sp. nov., isolated from sponge.</title>
        <authorList>
            <person name="Gao L."/>
        </authorList>
    </citation>
    <scope>NUCLEOTIDE SEQUENCE [LARGE SCALE GENOMIC DNA]</scope>
    <source>
        <strain evidence="6 7">MI-G</strain>
    </source>
</reference>
<evidence type="ECO:0000313" key="7">
    <source>
        <dbReference type="Proteomes" id="UP001321520"/>
    </source>
</evidence>
<evidence type="ECO:0000259" key="5">
    <source>
        <dbReference type="PROSITE" id="PS50076"/>
    </source>
</evidence>
<dbReference type="CDD" id="cd06257">
    <property type="entry name" value="DnaJ"/>
    <property type="match status" value="1"/>
</dbReference>